<dbReference type="GO" id="GO:1901678">
    <property type="term" value="P:iron coordination entity transport"/>
    <property type="evidence" value="ECO:0007669"/>
    <property type="project" value="UniProtKB-ARBA"/>
</dbReference>
<reference evidence="8 9" key="1">
    <citation type="journal article" date="2009" name="Stand. Genomic Sci.">
        <title>Complete genome sequence of Jonesia denitrificans type strain (Prevot 55134).</title>
        <authorList>
            <person name="Pukall R."/>
            <person name="Gehrich-Schroter G."/>
            <person name="Lapidus A."/>
            <person name="Nolan M."/>
            <person name="Glavina Del Rio T."/>
            <person name="Lucas S."/>
            <person name="Chen F."/>
            <person name="Tice H."/>
            <person name="Pitluck S."/>
            <person name="Cheng J.F."/>
            <person name="Copeland A."/>
            <person name="Saunders E."/>
            <person name="Brettin T."/>
            <person name="Detter J.C."/>
            <person name="Bruce D."/>
            <person name="Goodwin L."/>
            <person name="Pati A."/>
            <person name="Ivanova N."/>
            <person name="Mavromatis K."/>
            <person name="Ovchinnikova G."/>
            <person name="Chen A."/>
            <person name="Palaniappan K."/>
            <person name="Land M."/>
            <person name="Hauser L."/>
            <person name="Chang Y.J."/>
            <person name="Jeffries C.D."/>
            <person name="Chain P."/>
            <person name="Goker M."/>
            <person name="Bristow J."/>
            <person name="Eisen J.A."/>
            <person name="Markowitz V."/>
            <person name="Hugenholtz P."/>
            <person name="Kyrpides N.C."/>
            <person name="Klenk H.P."/>
            <person name="Han C."/>
        </authorList>
    </citation>
    <scope>NUCLEOTIDE SEQUENCE [LARGE SCALE GENOMIC DNA]</scope>
    <source>
        <strain evidence="9">ATCC 14870 / DSM 20603 / BCRC 15368 / CIP 55.134 / JCM 11481 / NBRC 15587 / NCTC 10816 / Prevot 55134</strain>
    </source>
</reference>
<evidence type="ECO:0000313" key="9">
    <source>
        <dbReference type="Proteomes" id="UP000000628"/>
    </source>
</evidence>
<dbReference type="RefSeq" id="WP_015772180.1">
    <property type="nucleotide sequence ID" value="NC_013174.1"/>
</dbReference>
<dbReference type="Proteomes" id="UP000000628">
    <property type="component" value="Chromosome"/>
</dbReference>
<evidence type="ECO:0000259" key="7">
    <source>
        <dbReference type="PROSITE" id="PS50983"/>
    </source>
</evidence>
<protein>
    <submittedName>
        <fullName evidence="8">Periplasmic binding protein</fullName>
    </submittedName>
</protein>
<dbReference type="AlphaFoldDB" id="C7QZZ4"/>
<sequence>MIHTRARGLAAGALLAAVTLLAACGTTEPAASQTTVSEAPESSSGPLTFTDGRGEEVTLPDGPATRVVVLEWSQAEAVVSLGVEPVGLADVAGYTSWVGTAAPLTNEPTDVGVRREPSIETIATLEPDLILGSVGSIPDSAMEQMERIAPIALMTGANGDDPLGLMRSEFTTIATALGQEDNAEKILATYDDTIAANAQKLADAGLEGTPIVLSSPYADGANVTIRMHGPRTTVQAVANDMGLTPAWEDPGDEQWGLSNIDLEGLTNLPDNTRFFYWGNDTSESIDALESAALWQDLPFVKEDHVYRGAVGIWAYGGPVSMTAWSNDITNQLTAP</sequence>
<dbReference type="Pfam" id="PF01497">
    <property type="entry name" value="Peripla_BP_2"/>
    <property type="match status" value="1"/>
</dbReference>
<evidence type="ECO:0000256" key="3">
    <source>
        <dbReference type="ARBA" id="ARBA00022448"/>
    </source>
</evidence>
<dbReference type="InterPro" id="IPR002491">
    <property type="entry name" value="ABC_transptr_periplasmic_BD"/>
</dbReference>
<dbReference type="SUPFAM" id="SSF53807">
    <property type="entry name" value="Helical backbone' metal receptor"/>
    <property type="match status" value="1"/>
</dbReference>
<dbReference type="PROSITE" id="PS51257">
    <property type="entry name" value="PROKAR_LIPOPROTEIN"/>
    <property type="match status" value="1"/>
</dbReference>
<feature type="region of interest" description="Disordered" evidence="5">
    <location>
        <begin position="31"/>
        <end position="60"/>
    </location>
</feature>
<keyword evidence="9" id="KW-1185">Reference proteome</keyword>
<keyword evidence="3" id="KW-0813">Transport</keyword>
<keyword evidence="4 6" id="KW-0732">Signal</keyword>
<dbReference type="HOGENOM" id="CLU_038034_10_1_11"/>
<dbReference type="OrthoDB" id="9793175at2"/>
<name>C7QZZ4_JONDD</name>
<dbReference type="KEGG" id="jde:Jden_1909"/>
<evidence type="ECO:0000256" key="2">
    <source>
        <dbReference type="ARBA" id="ARBA00008814"/>
    </source>
</evidence>
<dbReference type="STRING" id="471856.Jden_1909"/>
<dbReference type="CDD" id="cd01146">
    <property type="entry name" value="FhuD"/>
    <property type="match status" value="1"/>
</dbReference>
<accession>C7QZZ4</accession>
<dbReference type="GO" id="GO:0030288">
    <property type="term" value="C:outer membrane-bounded periplasmic space"/>
    <property type="evidence" value="ECO:0007669"/>
    <property type="project" value="TreeGrafter"/>
</dbReference>
<evidence type="ECO:0000256" key="1">
    <source>
        <dbReference type="ARBA" id="ARBA00004196"/>
    </source>
</evidence>
<dbReference type="eggNOG" id="COG0614">
    <property type="taxonomic scope" value="Bacteria"/>
</dbReference>
<dbReference type="InterPro" id="IPR051313">
    <property type="entry name" value="Bact_iron-sidero_bind"/>
</dbReference>
<comment type="subcellular location">
    <subcellularLocation>
        <location evidence="1">Cell envelope</location>
    </subcellularLocation>
</comment>
<feature type="chain" id="PRO_5039733706" evidence="6">
    <location>
        <begin position="23"/>
        <end position="335"/>
    </location>
</feature>
<proteinExistence type="inferred from homology"/>
<feature type="compositionally biased region" description="Polar residues" evidence="5">
    <location>
        <begin position="31"/>
        <end position="47"/>
    </location>
</feature>
<comment type="similarity">
    <text evidence="2">Belongs to the bacterial solute-binding protein 8 family.</text>
</comment>
<dbReference type="Gene3D" id="3.40.50.1980">
    <property type="entry name" value="Nitrogenase molybdenum iron protein domain"/>
    <property type="match status" value="2"/>
</dbReference>
<feature type="signal peptide" evidence="6">
    <location>
        <begin position="1"/>
        <end position="22"/>
    </location>
</feature>
<dbReference type="PANTHER" id="PTHR30532">
    <property type="entry name" value="IRON III DICITRATE-BINDING PERIPLASMIC PROTEIN"/>
    <property type="match status" value="1"/>
</dbReference>
<evidence type="ECO:0000256" key="5">
    <source>
        <dbReference type="SAM" id="MobiDB-lite"/>
    </source>
</evidence>
<gene>
    <name evidence="8" type="ordered locus">Jden_1909</name>
</gene>
<feature type="domain" description="Fe/B12 periplasmic-binding" evidence="7">
    <location>
        <begin position="66"/>
        <end position="335"/>
    </location>
</feature>
<evidence type="ECO:0000313" key="8">
    <source>
        <dbReference type="EMBL" id="ACV09552.1"/>
    </source>
</evidence>
<evidence type="ECO:0000256" key="6">
    <source>
        <dbReference type="SAM" id="SignalP"/>
    </source>
</evidence>
<organism evidence="8 9">
    <name type="scientific">Jonesia denitrificans (strain ATCC 14870 / DSM 20603 / BCRC 15368 / CIP 55.134 / JCM 11481 / NBRC 15587 / NCTC 10816 / Prevot 55134)</name>
    <name type="common">Listeria denitrificans</name>
    <dbReference type="NCBI Taxonomy" id="471856"/>
    <lineage>
        <taxon>Bacteria</taxon>
        <taxon>Bacillati</taxon>
        <taxon>Actinomycetota</taxon>
        <taxon>Actinomycetes</taxon>
        <taxon>Micrococcales</taxon>
        <taxon>Jonesiaceae</taxon>
        <taxon>Jonesia</taxon>
    </lineage>
</organism>
<evidence type="ECO:0000256" key="4">
    <source>
        <dbReference type="ARBA" id="ARBA00022729"/>
    </source>
</evidence>
<dbReference type="PROSITE" id="PS50983">
    <property type="entry name" value="FE_B12_PBP"/>
    <property type="match status" value="1"/>
</dbReference>
<dbReference type="PANTHER" id="PTHR30532:SF1">
    <property type="entry name" value="IRON(3+)-HYDROXAMATE-BINDING PROTEIN FHUD"/>
    <property type="match status" value="1"/>
</dbReference>
<dbReference type="EMBL" id="CP001706">
    <property type="protein sequence ID" value="ACV09552.1"/>
    <property type="molecule type" value="Genomic_DNA"/>
</dbReference>